<evidence type="ECO:0000313" key="1">
    <source>
        <dbReference type="EMBL" id="GAF68557.1"/>
    </source>
</evidence>
<accession>X0RXV8</accession>
<dbReference type="EMBL" id="BARS01005104">
    <property type="protein sequence ID" value="GAF68557.1"/>
    <property type="molecule type" value="Genomic_DNA"/>
</dbReference>
<proteinExistence type="predicted"/>
<dbReference type="AlphaFoldDB" id="X0RXV8"/>
<gene>
    <name evidence="1" type="ORF">S01H1_09995</name>
</gene>
<feature type="non-terminal residue" evidence="1">
    <location>
        <position position="444"/>
    </location>
</feature>
<feature type="non-terminal residue" evidence="1">
    <location>
        <position position="1"/>
    </location>
</feature>
<sequence length="444" mass="48013">RPEFALGLYKVNSAVFMTGTLAGTLQSDSFQDLAVSSVQIPPASMVMQGTHYTSLAGTLSFDGTGITVAQISGNDLVIFNLILEGTKSITLNAGTWGYITLPANSFTSMSGTATVDNAVESIDNPTSVPALWRTLYGDTPQTADGSISRTNTDDGAFPLDFAWDAINSDMDYRQIYEVGAGFFHTMNNGASSTIMTVGMTTTNPDAWVQDYVGGNTVVGYMNRYISKTGGDWSEAEVNAETLQFACTGYAYGTYFYMYGASKYVKSYLWPEARVYSLSLDILGTAGAEPAVDQFYITVEGATSTARRQSRLMVSQTDFYRWDGGATLTDIAGGATASTVTDTIRWDNTRFNGKHYFTNGVDDVYRYPDGSDEVEDLGAGFQGYTIASFIGRLFLGRTTESATLFPDRVRWSIIEDDSDWAGTGSGYIDLNDTDGEVVKLLPLGG</sequence>
<protein>
    <submittedName>
        <fullName evidence="1">Uncharacterized protein</fullName>
    </submittedName>
</protein>
<name>X0RXV8_9ZZZZ</name>
<organism evidence="1">
    <name type="scientific">marine sediment metagenome</name>
    <dbReference type="NCBI Taxonomy" id="412755"/>
    <lineage>
        <taxon>unclassified sequences</taxon>
        <taxon>metagenomes</taxon>
        <taxon>ecological metagenomes</taxon>
    </lineage>
</organism>
<comment type="caution">
    <text evidence="1">The sequence shown here is derived from an EMBL/GenBank/DDBJ whole genome shotgun (WGS) entry which is preliminary data.</text>
</comment>
<reference evidence="1" key="1">
    <citation type="journal article" date="2014" name="Front. Microbiol.">
        <title>High frequency of phylogenetically diverse reductive dehalogenase-homologous genes in deep subseafloor sedimentary metagenomes.</title>
        <authorList>
            <person name="Kawai M."/>
            <person name="Futagami T."/>
            <person name="Toyoda A."/>
            <person name="Takaki Y."/>
            <person name="Nishi S."/>
            <person name="Hori S."/>
            <person name="Arai W."/>
            <person name="Tsubouchi T."/>
            <person name="Morono Y."/>
            <person name="Uchiyama I."/>
            <person name="Ito T."/>
            <person name="Fujiyama A."/>
            <person name="Inagaki F."/>
            <person name="Takami H."/>
        </authorList>
    </citation>
    <scope>NUCLEOTIDE SEQUENCE</scope>
    <source>
        <strain evidence="1">Expedition CK06-06</strain>
    </source>
</reference>